<evidence type="ECO:0000313" key="2">
    <source>
        <dbReference type="Proteomes" id="UP001257739"/>
    </source>
</evidence>
<evidence type="ECO:0000313" key="1">
    <source>
        <dbReference type="EMBL" id="MDR7086067.1"/>
    </source>
</evidence>
<evidence type="ECO:0008006" key="3">
    <source>
        <dbReference type="Google" id="ProtNLM"/>
    </source>
</evidence>
<sequence length="160" mass="17307">MRRMIVLVVGLIALVVTVVAVQLPTDSAKSVEAPVVVPPREAPEPRFSRTTYGLTNLDGSTAMLDECKGPVAVWLGEGRPTLVAEHDYCGGMFWMSKLKEGDAVELDGKGVDDGIFVVTSLTYETRNEVTVGDLPEADLVLQTCVTKTRLVLVGLERFEA</sequence>
<gene>
    <name evidence="1" type="ORF">J2X11_000906</name>
</gene>
<keyword evidence="2" id="KW-1185">Reference proteome</keyword>
<comment type="caution">
    <text evidence="1">The sequence shown here is derived from an EMBL/GenBank/DDBJ whole genome shotgun (WGS) entry which is preliminary data.</text>
</comment>
<name>A0ABU1ULJ9_9ACTN</name>
<reference evidence="1 2" key="1">
    <citation type="submission" date="2023-07" db="EMBL/GenBank/DDBJ databases">
        <title>Sorghum-associated microbial communities from plants grown in Nebraska, USA.</title>
        <authorList>
            <person name="Schachtman D."/>
        </authorList>
    </citation>
    <scope>NUCLEOTIDE SEQUENCE [LARGE SCALE GENOMIC DNA]</scope>
    <source>
        <strain evidence="1 2">BE248</strain>
    </source>
</reference>
<dbReference type="Proteomes" id="UP001257739">
    <property type="component" value="Unassembled WGS sequence"/>
</dbReference>
<organism evidence="1 2">
    <name type="scientific">Aeromicrobium panaciterrae</name>
    <dbReference type="NCBI Taxonomy" id="363861"/>
    <lineage>
        <taxon>Bacteria</taxon>
        <taxon>Bacillati</taxon>
        <taxon>Actinomycetota</taxon>
        <taxon>Actinomycetes</taxon>
        <taxon>Propionibacteriales</taxon>
        <taxon>Nocardioidaceae</taxon>
        <taxon>Aeromicrobium</taxon>
    </lineage>
</organism>
<dbReference type="EMBL" id="JAVDWH010000001">
    <property type="protein sequence ID" value="MDR7086067.1"/>
    <property type="molecule type" value="Genomic_DNA"/>
</dbReference>
<accession>A0ABU1ULJ9</accession>
<protein>
    <recommendedName>
        <fullName evidence="3">Sortase</fullName>
    </recommendedName>
</protein>
<proteinExistence type="predicted"/>
<dbReference type="RefSeq" id="WP_309967230.1">
    <property type="nucleotide sequence ID" value="NZ_JAVDWH010000001.1"/>
</dbReference>